<dbReference type="CDD" id="cd09736">
    <property type="entry name" value="Csy2_I-F"/>
    <property type="match status" value="1"/>
</dbReference>
<dbReference type="Proteomes" id="UP000183287">
    <property type="component" value="Unassembled WGS sequence"/>
</dbReference>
<dbReference type="Pfam" id="PF09614">
    <property type="entry name" value="Cas_Csy2"/>
    <property type="match status" value="1"/>
</dbReference>
<feature type="compositionally biased region" description="Basic and acidic residues" evidence="1">
    <location>
        <begin position="82"/>
        <end position="96"/>
    </location>
</feature>
<sequence>MNNAYIIFERISVQDANCIAGFTYGFPAVTHFLGFGHALSRKLAKNSRLSLQGCAVICHQHQIHVYQHKRYSDYFFAQTKNPPREKGKDNKGREKATTSPPIIEEGKMSMTVSLIMACPDLNIGRTAEINTLKETLLNLAYQHRLAGGSIQKIAAIHVLNQDEEKLLKKIKCLLLPGFVLMDRTDLLTEHYENIKQQQPDAELIDAWLDFSALKYQAKPKLQDNEFEATDKTQAEWVRLEKPAKGWLVPITNGYKAISPVYQPGEVANTRDAITPVCFVEAAHSIGEWRSLHRIQGLADMLWHYHYEQYWYLCRQGELAQVSPKSSLTELESRAEVDDDFEDDFFDFNN</sequence>
<keyword evidence="3" id="KW-1185">Reference proteome</keyword>
<proteinExistence type="predicted"/>
<dbReference type="NCBIfam" id="TIGR02565">
    <property type="entry name" value="cas_Csy2"/>
    <property type="match status" value="1"/>
</dbReference>
<dbReference type="RefSeq" id="WP_074905106.1">
    <property type="nucleotide sequence ID" value="NZ_FOUB01000016.1"/>
</dbReference>
<dbReference type="InterPro" id="IPR013398">
    <property type="entry name" value="CRISPR-assoc_prot_Csy2"/>
</dbReference>
<evidence type="ECO:0000256" key="1">
    <source>
        <dbReference type="SAM" id="MobiDB-lite"/>
    </source>
</evidence>
<feature type="region of interest" description="Disordered" evidence="1">
    <location>
        <begin position="79"/>
        <end position="98"/>
    </location>
</feature>
<accession>A0A1I4NQY2</accession>
<dbReference type="EMBL" id="FOUB01000016">
    <property type="protein sequence ID" value="SFM17924.1"/>
    <property type="molecule type" value="Genomic_DNA"/>
</dbReference>
<gene>
    <name evidence="2" type="ORF">SAMN05421863_101613</name>
</gene>
<reference evidence="3" key="1">
    <citation type="submission" date="2016-10" db="EMBL/GenBank/DDBJ databases">
        <authorList>
            <person name="Varghese N."/>
            <person name="Submissions S."/>
        </authorList>
    </citation>
    <scope>NUCLEOTIDE SEQUENCE [LARGE SCALE GENOMIC DNA]</scope>
    <source>
        <strain evidence="3">Nm44</strain>
    </source>
</reference>
<evidence type="ECO:0000313" key="2">
    <source>
        <dbReference type="EMBL" id="SFM17924.1"/>
    </source>
</evidence>
<evidence type="ECO:0000313" key="3">
    <source>
        <dbReference type="Proteomes" id="UP000183287"/>
    </source>
</evidence>
<name>A0A1I4NQY2_9PROT</name>
<dbReference type="AlphaFoldDB" id="A0A1I4NQY2"/>
<organism evidence="2 3">
    <name type="scientific">Nitrosomonas communis</name>
    <dbReference type="NCBI Taxonomy" id="44574"/>
    <lineage>
        <taxon>Bacteria</taxon>
        <taxon>Pseudomonadati</taxon>
        <taxon>Pseudomonadota</taxon>
        <taxon>Betaproteobacteria</taxon>
        <taxon>Nitrosomonadales</taxon>
        <taxon>Nitrosomonadaceae</taxon>
        <taxon>Nitrosomonas</taxon>
    </lineage>
</organism>
<dbReference type="OrthoDB" id="1550641at2"/>
<protein>
    <submittedName>
        <fullName evidence="2">CRISPR-associated protein Csy2</fullName>
    </submittedName>
</protein>